<evidence type="ECO:0000256" key="1">
    <source>
        <dbReference type="SAM" id="MobiDB-lite"/>
    </source>
</evidence>
<comment type="caution">
    <text evidence="2">The sequence shown here is derived from an EMBL/GenBank/DDBJ whole genome shotgun (WGS) entry which is preliminary data.</text>
</comment>
<proteinExistence type="predicted"/>
<keyword evidence="3" id="KW-1185">Reference proteome</keyword>
<protein>
    <submittedName>
        <fullName evidence="2">Uncharacterized protein</fullName>
    </submittedName>
</protein>
<reference evidence="2 3" key="1">
    <citation type="journal article" date="2024" name="Plant Biotechnol. J.">
        <title>Dendrobium thyrsiflorum genome and its molecular insights into genes involved in important horticultural traits.</title>
        <authorList>
            <person name="Chen B."/>
            <person name="Wang J.Y."/>
            <person name="Zheng P.J."/>
            <person name="Li K.L."/>
            <person name="Liang Y.M."/>
            <person name="Chen X.F."/>
            <person name="Zhang C."/>
            <person name="Zhao X."/>
            <person name="He X."/>
            <person name="Zhang G.Q."/>
            <person name="Liu Z.J."/>
            <person name="Xu Q."/>
        </authorList>
    </citation>
    <scope>NUCLEOTIDE SEQUENCE [LARGE SCALE GENOMIC DNA]</scope>
    <source>
        <strain evidence="2">GZMU011</strain>
    </source>
</reference>
<dbReference type="EMBL" id="JANQDX010000009">
    <property type="protein sequence ID" value="KAL0919750.1"/>
    <property type="molecule type" value="Genomic_DNA"/>
</dbReference>
<accession>A0ABD0V3V0</accession>
<evidence type="ECO:0000313" key="2">
    <source>
        <dbReference type="EMBL" id="KAL0919750.1"/>
    </source>
</evidence>
<evidence type="ECO:0000313" key="3">
    <source>
        <dbReference type="Proteomes" id="UP001552299"/>
    </source>
</evidence>
<dbReference type="Proteomes" id="UP001552299">
    <property type="component" value="Unassembled WGS sequence"/>
</dbReference>
<name>A0ABD0V3V0_DENTH</name>
<organism evidence="2 3">
    <name type="scientific">Dendrobium thyrsiflorum</name>
    <name type="common">Pinecone-like raceme dendrobium</name>
    <name type="synonym">Orchid</name>
    <dbReference type="NCBI Taxonomy" id="117978"/>
    <lineage>
        <taxon>Eukaryota</taxon>
        <taxon>Viridiplantae</taxon>
        <taxon>Streptophyta</taxon>
        <taxon>Embryophyta</taxon>
        <taxon>Tracheophyta</taxon>
        <taxon>Spermatophyta</taxon>
        <taxon>Magnoliopsida</taxon>
        <taxon>Liliopsida</taxon>
        <taxon>Asparagales</taxon>
        <taxon>Orchidaceae</taxon>
        <taxon>Epidendroideae</taxon>
        <taxon>Malaxideae</taxon>
        <taxon>Dendrobiinae</taxon>
        <taxon>Dendrobium</taxon>
    </lineage>
</organism>
<gene>
    <name evidence="2" type="ORF">M5K25_011868</name>
</gene>
<sequence>MAILRAWRQLSPWGAKEMPEQLYKSFLGAVSIGRLEKDFEQEEGDEEDEEDLERIGRTPASVGGQVEVRRNFGLQVVVQQNSGPQVVVRCNSGHQLVVRRHSGSQVVVRRNFGIRRWSGGTPASGGGPAELRASSGGPAELRRQAVVQRNSGQWSRRSKEARTISDLSLVSLGLRVPFQEKERLYL</sequence>
<dbReference type="AlphaFoldDB" id="A0ABD0V3V0"/>
<feature type="region of interest" description="Disordered" evidence="1">
    <location>
        <begin position="118"/>
        <end position="140"/>
    </location>
</feature>